<organism evidence="1 2">
    <name type="scientific">Clostridium frigidicarnis</name>
    <dbReference type="NCBI Taxonomy" id="84698"/>
    <lineage>
        <taxon>Bacteria</taxon>
        <taxon>Bacillati</taxon>
        <taxon>Bacillota</taxon>
        <taxon>Clostridia</taxon>
        <taxon>Eubacteriales</taxon>
        <taxon>Clostridiaceae</taxon>
        <taxon>Clostridium</taxon>
    </lineage>
</organism>
<evidence type="ECO:0000313" key="2">
    <source>
        <dbReference type="Proteomes" id="UP000198619"/>
    </source>
</evidence>
<evidence type="ECO:0000313" key="1">
    <source>
        <dbReference type="EMBL" id="SFB03210.1"/>
    </source>
</evidence>
<dbReference type="AlphaFoldDB" id="A0A1I0XSH5"/>
<dbReference type="GO" id="GO:0016301">
    <property type="term" value="F:kinase activity"/>
    <property type="evidence" value="ECO:0007669"/>
    <property type="project" value="UniProtKB-KW"/>
</dbReference>
<sequence length="154" mass="17375">MLFIFMGPSCTGKSTVAEELSKLTPSEIFSGKDYLRLAKNENEAWKVFNENLSKASEDKDISNKSIIYIVSEKESLSKIEGINNSITVKFASDLDFIKERFAKRMRGNLPSAVEKMIERQVASFDDVESILYVDTTDKNPAEIANTILDYIIKC</sequence>
<accession>A0A1I0XSH5</accession>
<reference evidence="1 2" key="1">
    <citation type="submission" date="2016-10" db="EMBL/GenBank/DDBJ databases">
        <authorList>
            <person name="de Groot N.N."/>
        </authorList>
    </citation>
    <scope>NUCLEOTIDE SEQUENCE [LARGE SCALE GENOMIC DNA]</scope>
    <source>
        <strain evidence="1 2">DSM 12271</strain>
    </source>
</reference>
<dbReference type="OrthoDB" id="2002989at2"/>
<dbReference type="RefSeq" id="WP_090040265.1">
    <property type="nucleotide sequence ID" value="NZ_FOKI01000009.1"/>
</dbReference>
<protein>
    <submittedName>
        <fullName evidence="1">Cytidylate kinase</fullName>
    </submittedName>
</protein>
<keyword evidence="1" id="KW-0418">Kinase</keyword>
<proteinExistence type="predicted"/>
<dbReference type="Gene3D" id="3.40.50.300">
    <property type="entry name" value="P-loop containing nucleotide triphosphate hydrolases"/>
    <property type="match status" value="1"/>
</dbReference>
<dbReference type="InterPro" id="IPR027417">
    <property type="entry name" value="P-loop_NTPase"/>
</dbReference>
<keyword evidence="2" id="KW-1185">Reference proteome</keyword>
<dbReference type="SUPFAM" id="SSF52540">
    <property type="entry name" value="P-loop containing nucleoside triphosphate hydrolases"/>
    <property type="match status" value="1"/>
</dbReference>
<dbReference type="EMBL" id="FOKI01000009">
    <property type="protein sequence ID" value="SFB03210.1"/>
    <property type="molecule type" value="Genomic_DNA"/>
</dbReference>
<keyword evidence="1" id="KW-0808">Transferase</keyword>
<gene>
    <name evidence="1" type="ORF">SAMN04488528_100982</name>
</gene>
<name>A0A1I0XSH5_9CLOT</name>
<dbReference type="Proteomes" id="UP000198619">
    <property type="component" value="Unassembled WGS sequence"/>
</dbReference>